<evidence type="ECO:0000313" key="1">
    <source>
        <dbReference type="EMBL" id="RIT36874.1"/>
    </source>
</evidence>
<evidence type="ECO:0008006" key="3">
    <source>
        <dbReference type="Google" id="ProtNLM"/>
    </source>
</evidence>
<proteinExistence type="predicted"/>
<gene>
    <name evidence="1" type="ORF">D2E76_16630</name>
</gene>
<reference evidence="1 2" key="1">
    <citation type="submission" date="2018-08" db="EMBL/GenBank/DDBJ databases">
        <title>Linezolid Resistance in Mycobacterium abscessus: MIC Distribution and Comprehensive Investigation of Resistance Mechanisms.</title>
        <authorList>
            <person name="Ye M."/>
            <person name="Xu L."/>
            <person name="Zou Y."/>
            <person name="Li B."/>
            <person name="Guo Q."/>
            <person name="Zhang Y."/>
            <person name="Zhan M."/>
            <person name="Xu B."/>
            <person name="Yu F."/>
            <person name="Zhang Z."/>
            <person name="Chu H."/>
        </authorList>
    </citation>
    <scope>NUCLEOTIDE SEQUENCE [LARGE SCALE GENOMIC DNA]</scope>
    <source>
        <strain evidence="1 2">G143</strain>
    </source>
</reference>
<sequence length="99" mass="10031">MGDVTSWDPGQGADLIGLLQNEGRSANESGEQAVHVMTQLTGDGLLGAAADGSNQLSAAVHAVTQGMDDTTKQVASHVGNYGENMTGLDTKYGGLIAGQ</sequence>
<dbReference type="RefSeq" id="WP_119596519.1">
    <property type="nucleotide sequence ID" value="NZ_QXBN01000012.1"/>
</dbReference>
<comment type="caution">
    <text evidence="1">The sequence shown here is derived from an EMBL/GenBank/DDBJ whole genome shotgun (WGS) entry which is preliminary data.</text>
</comment>
<dbReference type="Proteomes" id="UP000284557">
    <property type="component" value="Unassembled WGS sequence"/>
</dbReference>
<organism evidence="1 2">
    <name type="scientific">Mycobacteroides abscessus</name>
    <dbReference type="NCBI Taxonomy" id="36809"/>
    <lineage>
        <taxon>Bacteria</taxon>
        <taxon>Bacillati</taxon>
        <taxon>Actinomycetota</taxon>
        <taxon>Actinomycetes</taxon>
        <taxon>Mycobacteriales</taxon>
        <taxon>Mycobacteriaceae</taxon>
        <taxon>Mycobacteroides</taxon>
    </lineage>
</organism>
<dbReference type="AlphaFoldDB" id="A0ABD7HM64"/>
<evidence type="ECO:0000313" key="2">
    <source>
        <dbReference type="Proteomes" id="UP000284557"/>
    </source>
</evidence>
<protein>
    <recommendedName>
        <fullName evidence="3">WXG100 family type VII secretion target</fullName>
    </recommendedName>
</protein>
<dbReference type="EMBL" id="QXBN01000012">
    <property type="protein sequence ID" value="RIT36874.1"/>
    <property type="molecule type" value="Genomic_DNA"/>
</dbReference>
<accession>A0ABD7HM64</accession>
<name>A0ABD7HM64_9MYCO</name>